<evidence type="ECO:0000256" key="1">
    <source>
        <dbReference type="ARBA" id="ARBA00022734"/>
    </source>
</evidence>
<dbReference type="SUPFAM" id="SSF56436">
    <property type="entry name" value="C-type lectin-like"/>
    <property type="match status" value="1"/>
</dbReference>
<dbReference type="InterPro" id="IPR016186">
    <property type="entry name" value="C-type_lectin-like/link_sf"/>
</dbReference>
<evidence type="ECO:0000256" key="2">
    <source>
        <dbReference type="SAM" id="Phobius"/>
    </source>
</evidence>
<keyword evidence="2" id="KW-0812">Transmembrane</keyword>
<keyword evidence="1" id="KW-0430">Lectin</keyword>
<evidence type="ECO:0000313" key="4">
    <source>
        <dbReference type="EMBL" id="KAB5518547.1"/>
    </source>
</evidence>
<keyword evidence="2" id="KW-0472">Membrane</keyword>
<dbReference type="PANTHER" id="PTHR22803">
    <property type="entry name" value="MANNOSE, PHOSPHOLIPASE, LECTIN RECEPTOR RELATED"/>
    <property type="match status" value="1"/>
</dbReference>
<accession>A0A5N5JUT8</accession>
<dbReference type="Gene3D" id="3.10.100.10">
    <property type="entry name" value="Mannose-Binding Protein A, subunit A"/>
    <property type="match status" value="1"/>
</dbReference>
<dbReference type="InterPro" id="IPR033989">
    <property type="entry name" value="CD209-like_CTLD"/>
</dbReference>
<dbReference type="Pfam" id="PF00059">
    <property type="entry name" value="Lectin_C"/>
    <property type="match status" value="1"/>
</dbReference>
<dbReference type="EMBL" id="VFJC01000029">
    <property type="protein sequence ID" value="KAB5518547.1"/>
    <property type="molecule type" value="Genomic_DNA"/>
</dbReference>
<comment type="caution">
    <text evidence="4">The sequence shown here is derived from an EMBL/GenBank/DDBJ whole genome shotgun (WGS) entry which is preliminary data.</text>
</comment>
<dbReference type="InterPro" id="IPR001304">
    <property type="entry name" value="C-type_lectin-like"/>
</dbReference>
<dbReference type="CDD" id="cd03590">
    <property type="entry name" value="CLECT_DC-SIGN_like"/>
    <property type="match status" value="1"/>
</dbReference>
<name>A0A5N5JUT8_PANHP</name>
<dbReference type="Proteomes" id="UP000327468">
    <property type="component" value="Chromosome 28"/>
</dbReference>
<proteinExistence type="predicted"/>
<keyword evidence="2" id="KW-1133">Transmembrane helix</keyword>
<dbReference type="InterPro" id="IPR016187">
    <property type="entry name" value="CTDL_fold"/>
</dbReference>
<feature type="domain" description="C-type lectin" evidence="3">
    <location>
        <begin position="123"/>
        <end position="240"/>
    </location>
</feature>
<sequence length="245" mass="28629">MSELDSEYVNYTEKRGEHREIVVEIYDSADTVRGHDHKEETEATRKEKSLQTEHTGETWSRCYKLTTVCVLLLCVLLLTGITVLWIKFNNVSTEKDQLQTRYNNLMENSELHSAISKLGWRVFRSSIYNISTEKKSWNESRKYCRERGADLVIINSREEQEFISNYTGSTEAWIGLTDRETEREFKWVDDKPLTTAFWWDGEPNDYNNEDCAITGYSKAKSNISTWADYPCDHPVVGICEMKIFN</sequence>
<keyword evidence="5" id="KW-1185">Reference proteome</keyword>
<evidence type="ECO:0000313" key="5">
    <source>
        <dbReference type="Proteomes" id="UP000327468"/>
    </source>
</evidence>
<dbReference type="PROSITE" id="PS50041">
    <property type="entry name" value="C_TYPE_LECTIN_2"/>
    <property type="match status" value="1"/>
</dbReference>
<dbReference type="SMART" id="SM00034">
    <property type="entry name" value="CLECT"/>
    <property type="match status" value="1"/>
</dbReference>
<reference evidence="4 5" key="1">
    <citation type="submission" date="2019-06" db="EMBL/GenBank/DDBJ databases">
        <title>A chromosome-scale genome assembly of the striped catfish, Pangasianodon hypophthalmus.</title>
        <authorList>
            <person name="Wen M."/>
            <person name="Zahm M."/>
            <person name="Roques C."/>
            <person name="Cabau C."/>
            <person name="Klopp C."/>
            <person name="Donnadieu C."/>
            <person name="Jouanno E."/>
            <person name="Avarre J.-C."/>
            <person name="Campet M."/>
            <person name="Ha T.T.T."/>
            <person name="Dugue R."/>
            <person name="Lampietro C."/>
            <person name="Louis A."/>
            <person name="Herpin A."/>
            <person name="Echchiki A."/>
            <person name="Berthelot C."/>
            <person name="Parey E."/>
            <person name="Roest-Crollius H."/>
            <person name="Braasch I."/>
            <person name="Postlethwait J."/>
            <person name="Bobe J."/>
            <person name="Montfort J."/>
            <person name="Bouchez O."/>
            <person name="Begum T."/>
            <person name="Schartl M."/>
            <person name="Guiguen Y."/>
        </authorList>
    </citation>
    <scope>NUCLEOTIDE SEQUENCE [LARGE SCALE GENOMIC DNA]</scope>
    <source>
        <strain evidence="4 5">Indonesia</strain>
        <tissue evidence="4">Blood</tissue>
    </source>
</reference>
<evidence type="ECO:0000259" key="3">
    <source>
        <dbReference type="PROSITE" id="PS50041"/>
    </source>
</evidence>
<dbReference type="GO" id="GO:0030246">
    <property type="term" value="F:carbohydrate binding"/>
    <property type="evidence" value="ECO:0007669"/>
    <property type="project" value="UniProtKB-KW"/>
</dbReference>
<dbReference type="InterPro" id="IPR050111">
    <property type="entry name" value="C-type_lectin/snaclec_domain"/>
</dbReference>
<gene>
    <name evidence="4" type="ORF">PHYPO_G00167320</name>
</gene>
<feature type="transmembrane region" description="Helical" evidence="2">
    <location>
        <begin position="65"/>
        <end position="86"/>
    </location>
</feature>
<organism evidence="4 5">
    <name type="scientific">Pangasianodon hypophthalmus</name>
    <name type="common">Striped catfish</name>
    <name type="synonym">Helicophagus hypophthalmus</name>
    <dbReference type="NCBI Taxonomy" id="310915"/>
    <lineage>
        <taxon>Eukaryota</taxon>
        <taxon>Metazoa</taxon>
        <taxon>Chordata</taxon>
        <taxon>Craniata</taxon>
        <taxon>Vertebrata</taxon>
        <taxon>Euteleostomi</taxon>
        <taxon>Actinopterygii</taxon>
        <taxon>Neopterygii</taxon>
        <taxon>Teleostei</taxon>
        <taxon>Ostariophysi</taxon>
        <taxon>Siluriformes</taxon>
        <taxon>Pangasiidae</taxon>
        <taxon>Pangasianodon</taxon>
    </lineage>
</organism>
<protein>
    <recommendedName>
        <fullName evidence="3">C-type lectin domain-containing protein</fullName>
    </recommendedName>
</protein>
<dbReference type="AlphaFoldDB" id="A0A5N5JUT8"/>